<dbReference type="SMART" id="SM00326">
    <property type="entry name" value="SH3"/>
    <property type="match status" value="1"/>
</dbReference>
<dbReference type="CDD" id="cd04403">
    <property type="entry name" value="RhoGAP_ARHGAP27_15_12_9"/>
    <property type="match status" value="1"/>
</dbReference>
<feature type="region of interest" description="Disordered" evidence="4">
    <location>
        <begin position="338"/>
        <end position="366"/>
    </location>
</feature>
<dbReference type="AlphaFoldDB" id="A0A8C0UZJ1"/>
<dbReference type="SMART" id="SM00233">
    <property type="entry name" value="PH"/>
    <property type="match status" value="1"/>
</dbReference>
<evidence type="ECO:0000256" key="1">
    <source>
        <dbReference type="ARBA" id="ARBA00022443"/>
    </source>
</evidence>
<evidence type="ECO:0000256" key="4">
    <source>
        <dbReference type="SAM" id="MobiDB-lite"/>
    </source>
</evidence>
<dbReference type="Pfam" id="PF00169">
    <property type="entry name" value="PH"/>
    <property type="match status" value="1"/>
</dbReference>
<dbReference type="Ensembl" id="ENSCCET00000023214.1">
    <property type="protein sequence ID" value="ENSCCEP00000014920.1"/>
    <property type="gene ID" value="ENSCCEG00000014198.1"/>
</dbReference>
<evidence type="ECO:0000256" key="3">
    <source>
        <dbReference type="PROSITE-ProRule" id="PRU00192"/>
    </source>
</evidence>
<dbReference type="Pfam" id="PF16618">
    <property type="entry name" value="SH3-WW_linker"/>
    <property type="match status" value="1"/>
</dbReference>
<dbReference type="Proteomes" id="UP000694410">
    <property type="component" value="Unplaced"/>
</dbReference>
<feature type="domain" description="PH" evidence="6">
    <location>
        <begin position="376"/>
        <end position="519"/>
    </location>
</feature>
<feature type="region of interest" description="Disordered" evidence="4">
    <location>
        <begin position="198"/>
        <end position="253"/>
    </location>
</feature>
<feature type="region of interest" description="Disordered" evidence="4">
    <location>
        <begin position="527"/>
        <end position="569"/>
    </location>
</feature>
<evidence type="ECO:0000313" key="9">
    <source>
        <dbReference type="Ensembl" id="ENSCCEP00000014920.1"/>
    </source>
</evidence>
<feature type="domain" description="Rho-GAP" evidence="8">
    <location>
        <begin position="601"/>
        <end position="789"/>
    </location>
</feature>
<dbReference type="CDD" id="cd13233">
    <property type="entry name" value="PH_ARHGAP9-like"/>
    <property type="match status" value="1"/>
</dbReference>
<dbReference type="SUPFAM" id="SSF51045">
    <property type="entry name" value="WW domain"/>
    <property type="match status" value="1"/>
</dbReference>
<dbReference type="InterPro" id="IPR050729">
    <property type="entry name" value="Rho-GAP"/>
</dbReference>
<accession>A0A8C0UZJ1</accession>
<keyword evidence="2" id="KW-0343">GTPase activation</keyword>
<dbReference type="InterPro" id="IPR035491">
    <property type="entry name" value="ARHGAP12_SH3"/>
</dbReference>
<dbReference type="PROSITE" id="PS50238">
    <property type="entry name" value="RHOGAP"/>
    <property type="match status" value="1"/>
</dbReference>
<dbReference type="SUPFAM" id="SSF50729">
    <property type="entry name" value="PH domain-like"/>
    <property type="match status" value="1"/>
</dbReference>
<dbReference type="PROSITE" id="PS50020">
    <property type="entry name" value="WW_DOMAIN_2"/>
    <property type="match status" value="1"/>
</dbReference>
<dbReference type="InterPro" id="IPR000198">
    <property type="entry name" value="RhoGAP_dom"/>
</dbReference>
<dbReference type="GO" id="GO:0007165">
    <property type="term" value="P:signal transduction"/>
    <property type="evidence" value="ECO:0007669"/>
    <property type="project" value="InterPro"/>
</dbReference>
<dbReference type="Gene3D" id="1.10.555.10">
    <property type="entry name" value="Rho GTPase activation protein"/>
    <property type="match status" value="1"/>
</dbReference>
<feature type="compositionally biased region" description="Polar residues" evidence="4">
    <location>
        <begin position="233"/>
        <end position="244"/>
    </location>
</feature>
<feature type="compositionally biased region" description="Basic and acidic residues" evidence="4">
    <location>
        <begin position="538"/>
        <end position="553"/>
    </location>
</feature>
<dbReference type="InterPro" id="IPR001202">
    <property type="entry name" value="WW_dom"/>
</dbReference>
<dbReference type="PANTHER" id="PTHR23176">
    <property type="entry name" value="RHO/RAC/CDC GTPASE-ACTIVATING PROTEIN"/>
    <property type="match status" value="1"/>
</dbReference>
<dbReference type="InterPro" id="IPR036020">
    <property type="entry name" value="WW_dom_sf"/>
</dbReference>
<evidence type="ECO:0000259" key="5">
    <source>
        <dbReference type="PROSITE" id="PS50002"/>
    </source>
</evidence>
<dbReference type="SUPFAM" id="SSF50044">
    <property type="entry name" value="SH3-domain"/>
    <property type="match status" value="1"/>
</dbReference>
<dbReference type="FunFam" id="2.30.30.40:FF:000056">
    <property type="entry name" value="rho GTPase-activating protein 12 isoform X1"/>
    <property type="match status" value="1"/>
</dbReference>
<dbReference type="GO" id="GO:0005096">
    <property type="term" value="F:GTPase activator activity"/>
    <property type="evidence" value="ECO:0007669"/>
    <property type="project" value="UniProtKB-KW"/>
</dbReference>
<name>A0A8C0UZJ1_CYACU</name>
<evidence type="ECO:0000259" key="6">
    <source>
        <dbReference type="PROSITE" id="PS50003"/>
    </source>
</evidence>
<feature type="compositionally biased region" description="Polar residues" evidence="4">
    <location>
        <begin position="352"/>
        <end position="365"/>
    </location>
</feature>
<reference evidence="9" key="2">
    <citation type="submission" date="2025-09" db="UniProtKB">
        <authorList>
            <consortium name="Ensembl"/>
        </authorList>
    </citation>
    <scope>IDENTIFICATION</scope>
</reference>
<feature type="domain" description="SH3" evidence="5">
    <location>
        <begin position="10"/>
        <end position="72"/>
    </location>
</feature>
<dbReference type="InterPro" id="IPR001849">
    <property type="entry name" value="PH_domain"/>
</dbReference>
<organism evidence="9 10">
    <name type="scientific">Cyanistes caeruleus</name>
    <name type="common">Eurasian blue tit</name>
    <name type="synonym">Parus caeruleus</name>
    <dbReference type="NCBI Taxonomy" id="156563"/>
    <lineage>
        <taxon>Eukaryota</taxon>
        <taxon>Metazoa</taxon>
        <taxon>Chordata</taxon>
        <taxon>Craniata</taxon>
        <taxon>Vertebrata</taxon>
        <taxon>Euteleostomi</taxon>
        <taxon>Archelosauria</taxon>
        <taxon>Archosauria</taxon>
        <taxon>Dinosauria</taxon>
        <taxon>Saurischia</taxon>
        <taxon>Theropoda</taxon>
        <taxon>Coelurosauria</taxon>
        <taxon>Aves</taxon>
        <taxon>Neognathae</taxon>
        <taxon>Neoaves</taxon>
        <taxon>Telluraves</taxon>
        <taxon>Australaves</taxon>
        <taxon>Passeriformes</taxon>
        <taxon>Paridae</taxon>
        <taxon>Cyanistes</taxon>
    </lineage>
</organism>
<dbReference type="PROSITE" id="PS50003">
    <property type="entry name" value="PH_DOMAIN"/>
    <property type="match status" value="1"/>
</dbReference>
<evidence type="ECO:0000256" key="2">
    <source>
        <dbReference type="ARBA" id="ARBA00022468"/>
    </source>
</evidence>
<gene>
    <name evidence="9" type="primary">ARHGAP12</name>
</gene>
<dbReference type="InterPro" id="IPR011993">
    <property type="entry name" value="PH-like_dom_sf"/>
</dbReference>
<dbReference type="PANTHER" id="PTHR23176:SF107">
    <property type="entry name" value="RHO GTPASE-ACTIVATING PROTEIN 12"/>
    <property type="match status" value="1"/>
</dbReference>
<feature type="domain" description="WW" evidence="7">
    <location>
        <begin position="271"/>
        <end position="298"/>
    </location>
</feature>
<dbReference type="SUPFAM" id="SSF48350">
    <property type="entry name" value="GTPase activation domain, GAP"/>
    <property type="match status" value="1"/>
</dbReference>
<dbReference type="Pfam" id="PF00620">
    <property type="entry name" value="RhoGAP"/>
    <property type="match status" value="1"/>
</dbReference>
<dbReference type="FunFam" id="1.10.555.10:FF:000003">
    <property type="entry name" value="Putative rho GTPase-activating protein 12"/>
    <property type="match status" value="1"/>
</dbReference>
<dbReference type="InterPro" id="IPR036028">
    <property type="entry name" value="SH3-like_dom_sf"/>
</dbReference>
<dbReference type="GO" id="GO:0005737">
    <property type="term" value="C:cytoplasm"/>
    <property type="evidence" value="ECO:0007669"/>
    <property type="project" value="TreeGrafter"/>
</dbReference>
<dbReference type="SMART" id="SM00324">
    <property type="entry name" value="RhoGAP"/>
    <property type="match status" value="1"/>
</dbReference>
<dbReference type="Gene3D" id="2.30.30.40">
    <property type="entry name" value="SH3 Domains"/>
    <property type="match status" value="1"/>
</dbReference>
<protein>
    <submittedName>
        <fullName evidence="9">Rho GTPase activating protein 12</fullName>
    </submittedName>
</protein>
<reference evidence="9" key="1">
    <citation type="submission" date="2025-08" db="UniProtKB">
        <authorList>
            <consortium name="Ensembl"/>
        </authorList>
    </citation>
    <scope>IDENTIFICATION</scope>
</reference>
<dbReference type="Pfam" id="PF00018">
    <property type="entry name" value="SH3_1"/>
    <property type="match status" value="1"/>
</dbReference>
<evidence type="ECO:0000313" key="10">
    <source>
        <dbReference type="Proteomes" id="UP000694410"/>
    </source>
</evidence>
<proteinExistence type="predicted"/>
<dbReference type="CDD" id="cd12070">
    <property type="entry name" value="SH3_ARHGAP12"/>
    <property type="match status" value="1"/>
</dbReference>
<keyword evidence="10" id="KW-1185">Reference proteome</keyword>
<evidence type="ECO:0000259" key="8">
    <source>
        <dbReference type="PROSITE" id="PS50238"/>
    </source>
</evidence>
<evidence type="ECO:0000259" key="7">
    <source>
        <dbReference type="PROSITE" id="PS50020"/>
    </source>
</evidence>
<dbReference type="InterPro" id="IPR008936">
    <property type="entry name" value="Rho_GTPase_activation_prot"/>
</dbReference>
<dbReference type="PROSITE" id="PS50002">
    <property type="entry name" value="SH3"/>
    <property type="match status" value="1"/>
</dbReference>
<dbReference type="InterPro" id="IPR001452">
    <property type="entry name" value="SH3_domain"/>
</dbReference>
<keyword evidence="1 3" id="KW-0728">SH3 domain</keyword>
<sequence length="791" mass="89790">MADKGGKMIPGQFYIQVEYDYEYEAKDKKIVIKQGEKYILVKKTNDDWWQVKRDENSKPFYVPAQYVKEIPRKALMPPVKQASMLPNNTLKLTHGLQRSTENVNKSPELSSFGKSSPVQVSCLVRDANQNLGPSSSPCQTFGLSLDLTQNNGKLNNELQSPKVSNQFRTISMGHFPCPDFLEIEKTSFLHEQCCDSAGEGSEKIHQDSESGDELSSSSTEQVQHLSSEENDHSSCYSQSDSQYGSPPKGWSEELDEHGQTLYTNDYTNEKWIKHADEQGRPYYYSADGSRSEWELPKYNASPQQQRDIIKSRSLDRRLQEPIVLTKWRHSTIVLDTNDKESSTASKAVFPENESSPSSPKHQATGQEKYGLLNVTKITENGKKVRKNWMSSWAVLQGSSLLFTKTQGSGTGWSFCQGGSIPELLLSLLSSWKNVLSHRPAVTYVNSAQVSAITKFGVNQSKPEFTVDLKGALIDWASKDKSSKKNVIELKTRQGTELLIQSDNDSFINEWYKVLNYTINNQVIESDEALDDEVPDSPGVEKQDKEKENKDSKKLRSVKAPSNIDSTDQKKTKTKLKKFLTRRPTLQAVREKGYIKDQVFGSNLTSLCQRENSTVPKFVKLCIEHVEEHGLDIDGLYRVSGNLAVIQKLRFAVNHDEKLDLNDSKWEDIHVITGALKMFFRELPEPLFTYNHFNDFVNAIKQEPRQRVPAVKDLIKLLPKPNQDTMQVLFRHLKRVVENGEKNRMTYQSIAIVFGPTLLKPEKETGNIAVHTVYQNQIVELILLELNSIFGR</sequence>
<dbReference type="Gene3D" id="2.30.29.30">
    <property type="entry name" value="Pleckstrin-homology domain (PH domain)/Phosphotyrosine-binding domain (PTB)"/>
    <property type="match status" value="1"/>
</dbReference>